<evidence type="ECO:0000313" key="11">
    <source>
        <dbReference type="Proteomes" id="UP000007648"/>
    </source>
</evidence>
<dbReference type="GO" id="GO:0002755">
    <property type="term" value="P:MyD88-dependent toll-like receptor signaling pathway"/>
    <property type="evidence" value="ECO:0007669"/>
    <property type="project" value="InterPro"/>
</dbReference>
<dbReference type="FunFam" id="1.10.533.10:FF:000029">
    <property type="entry name" value="Myeloid differentiation primary response protein MyD88"/>
    <property type="match status" value="1"/>
</dbReference>
<dbReference type="InParanoid" id="A0A7N4PZT4"/>
<evidence type="ECO:0000259" key="9">
    <source>
        <dbReference type="PROSITE" id="PS50104"/>
    </source>
</evidence>
<evidence type="ECO:0000256" key="6">
    <source>
        <dbReference type="ARBA" id="ARBA00023198"/>
    </source>
</evidence>
<dbReference type="InterPro" id="IPR035897">
    <property type="entry name" value="Toll_tir_struct_dom_sf"/>
</dbReference>
<dbReference type="GeneID" id="100927751"/>
<dbReference type="GO" id="GO:0038124">
    <property type="term" value="P:toll-like receptor TLR6:TLR2 signaling pathway"/>
    <property type="evidence" value="ECO:0007669"/>
    <property type="project" value="Ensembl"/>
</dbReference>
<dbReference type="GO" id="GO:0032481">
    <property type="term" value="P:positive regulation of type I interferon production"/>
    <property type="evidence" value="ECO:0007669"/>
    <property type="project" value="Ensembl"/>
</dbReference>
<dbReference type="InterPro" id="IPR011029">
    <property type="entry name" value="DEATH-like_dom_sf"/>
</dbReference>
<dbReference type="GO" id="GO:0006909">
    <property type="term" value="P:phagocytosis"/>
    <property type="evidence" value="ECO:0007669"/>
    <property type="project" value="Ensembl"/>
</dbReference>
<evidence type="ECO:0000256" key="2">
    <source>
        <dbReference type="ARBA" id="ARBA00021472"/>
    </source>
</evidence>
<keyword evidence="4" id="KW-0399">Innate immunity</keyword>
<dbReference type="GO" id="GO:0043123">
    <property type="term" value="P:positive regulation of canonical NF-kappaB signal transduction"/>
    <property type="evidence" value="ECO:0007669"/>
    <property type="project" value="Ensembl"/>
</dbReference>
<comment type="subunit">
    <text evidence="7">Homodimer. Also forms heterodimers with TIRAP. Binds to TLR2, TLR4, IRAK1, IRAK2 and IRAK4 via their respective TIR domains.</text>
</comment>
<dbReference type="GO" id="GO:0005737">
    <property type="term" value="C:cytoplasm"/>
    <property type="evidence" value="ECO:0007669"/>
    <property type="project" value="UniProtKB-SubCell"/>
</dbReference>
<dbReference type="GO" id="GO:0006954">
    <property type="term" value="P:inflammatory response"/>
    <property type="evidence" value="ECO:0007669"/>
    <property type="project" value="UniProtKB-KW"/>
</dbReference>
<evidence type="ECO:0000259" key="8">
    <source>
        <dbReference type="PROSITE" id="PS50017"/>
    </source>
</evidence>
<dbReference type="SUPFAM" id="SSF47986">
    <property type="entry name" value="DEATH domain"/>
    <property type="match status" value="1"/>
</dbReference>
<dbReference type="GO" id="GO:0042802">
    <property type="term" value="F:identical protein binding"/>
    <property type="evidence" value="ECO:0007669"/>
    <property type="project" value="Ensembl"/>
</dbReference>
<dbReference type="GO" id="GO:0031234">
    <property type="term" value="C:extrinsic component of cytoplasmic side of plasma membrane"/>
    <property type="evidence" value="ECO:0007669"/>
    <property type="project" value="Ensembl"/>
</dbReference>
<reference evidence="10" key="3">
    <citation type="submission" date="2025-09" db="UniProtKB">
        <authorList>
            <consortium name="Ensembl"/>
        </authorList>
    </citation>
    <scope>IDENTIFICATION</scope>
</reference>
<dbReference type="PROSITE" id="PS50017">
    <property type="entry name" value="DEATH_DOMAIN"/>
    <property type="match status" value="1"/>
</dbReference>
<dbReference type="InterPro" id="IPR017281">
    <property type="entry name" value="Myelin_different_resp_MyD88"/>
</dbReference>
<accession>A0A7N4PZT4</accession>
<dbReference type="GeneTree" id="ENSGT00510000048324"/>
<dbReference type="PANTHER" id="PTHR15079:SF3">
    <property type="entry name" value="MYELOID DIFFERENTIATION PRIMARY RESPONSE PROTEIN MYD88"/>
    <property type="match status" value="1"/>
</dbReference>
<dbReference type="GO" id="GO:0008063">
    <property type="term" value="P:Toll signaling pathway"/>
    <property type="evidence" value="ECO:0007669"/>
    <property type="project" value="TreeGrafter"/>
</dbReference>
<dbReference type="GO" id="GO:0070935">
    <property type="term" value="P:3'-UTR-mediated mRNA stabilization"/>
    <property type="evidence" value="ECO:0007669"/>
    <property type="project" value="Ensembl"/>
</dbReference>
<dbReference type="RefSeq" id="XP_023354141.2">
    <property type="nucleotide sequence ID" value="XM_023498373.2"/>
</dbReference>
<dbReference type="GO" id="GO:1900227">
    <property type="term" value="P:positive regulation of NLRP3 inflammasome complex assembly"/>
    <property type="evidence" value="ECO:0007669"/>
    <property type="project" value="Ensembl"/>
</dbReference>
<dbReference type="GO" id="GO:0005126">
    <property type="term" value="F:cytokine receptor binding"/>
    <property type="evidence" value="ECO:0007669"/>
    <property type="project" value="UniProtKB-ARBA"/>
</dbReference>
<evidence type="ECO:0000256" key="4">
    <source>
        <dbReference type="ARBA" id="ARBA00022588"/>
    </source>
</evidence>
<dbReference type="InterPro" id="IPR000157">
    <property type="entry name" value="TIR_dom"/>
</dbReference>
<dbReference type="GO" id="GO:0032757">
    <property type="term" value="P:positive regulation of interleukin-8 production"/>
    <property type="evidence" value="ECO:0007669"/>
    <property type="project" value="Ensembl"/>
</dbReference>
<dbReference type="Gene3D" id="3.40.50.10140">
    <property type="entry name" value="Toll/interleukin-1 receptor homology (TIR) domain"/>
    <property type="match status" value="1"/>
</dbReference>
<comment type="function">
    <text evidence="7">Adapter protein involved in the Toll-like receptor and IL-1 receptor signaling pathway in the innate immune response.</text>
</comment>
<dbReference type="AlphaFoldDB" id="A0A7N4PZT4"/>
<dbReference type="InterPro" id="IPR000488">
    <property type="entry name" value="Death_dom"/>
</dbReference>
<dbReference type="GO" id="GO:0038172">
    <property type="term" value="P:interleukin-33-mediated signaling pathway"/>
    <property type="evidence" value="ECO:0007669"/>
    <property type="project" value="Ensembl"/>
</dbReference>
<dbReference type="PROSITE" id="PS50104">
    <property type="entry name" value="TIR"/>
    <property type="match status" value="1"/>
</dbReference>
<feature type="domain" description="Death" evidence="8">
    <location>
        <begin position="42"/>
        <end position="119"/>
    </location>
</feature>
<keyword evidence="6 7" id="KW-0395">Inflammatory response</keyword>
<reference evidence="10 11" key="1">
    <citation type="journal article" date="2011" name="Proc. Natl. Acad. Sci. U.S.A.">
        <title>Genetic diversity and population structure of the endangered marsupial Sarcophilus harrisii (Tasmanian devil).</title>
        <authorList>
            <person name="Miller W."/>
            <person name="Hayes V.M."/>
            <person name="Ratan A."/>
            <person name="Petersen D.C."/>
            <person name="Wittekindt N.E."/>
            <person name="Miller J."/>
            <person name="Walenz B."/>
            <person name="Knight J."/>
            <person name="Qi J."/>
            <person name="Zhao F."/>
            <person name="Wang Q."/>
            <person name="Bedoya-Reina O.C."/>
            <person name="Katiyar N."/>
            <person name="Tomsho L.P."/>
            <person name="Kasson L.M."/>
            <person name="Hardie R.A."/>
            <person name="Woodbridge P."/>
            <person name="Tindall E.A."/>
            <person name="Bertelsen M.F."/>
            <person name="Dixon D."/>
            <person name="Pyecroft S."/>
            <person name="Helgen K.M."/>
            <person name="Lesk A.M."/>
            <person name="Pringle T.H."/>
            <person name="Patterson N."/>
            <person name="Zhang Y."/>
            <person name="Kreiss A."/>
            <person name="Woods G.M."/>
            <person name="Jones M.E."/>
            <person name="Schuster S.C."/>
        </authorList>
    </citation>
    <scope>NUCLEOTIDE SEQUENCE [LARGE SCALE GENOMIC DNA]</scope>
</reference>
<keyword evidence="11" id="KW-1185">Reference proteome</keyword>
<dbReference type="GO" id="GO:0009986">
    <property type="term" value="C:cell surface"/>
    <property type="evidence" value="ECO:0007669"/>
    <property type="project" value="Ensembl"/>
</dbReference>
<dbReference type="GO" id="GO:0070498">
    <property type="term" value="P:interleukin-1-mediated signaling pathway"/>
    <property type="evidence" value="ECO:0007669"/>
    <property type="project" value="Ensembl"/>
</dbReference>
<dbReference type="GO" id="GO:0034142">
    <property type="term" value="P:toll-like receptor 4 signaling pathway"/>
    <property type="evidence" value="ECO:0007669"/>
    <property type="project" value="Ensembl"/>
</dbReference>
<dbReference type="GO" id="GO:0034158">
    <property type="term" value="P:toll-like receptor 8 signaling pathway"/>
    <property type="evidence" value="ECO:0007669"/>
    <property type="project" value="Ensembl"/>
</dbReference>
<dbReference type="FunCoup" id="A0A7N4PZT4">
    <property type="interactions" value="1501"/>
</dbReference>
<dbReference type="SMART" id="SM00255">
    <property type="entry name" value="TIR"/>
    <property type="match status" value="1"/>
</dbReference>
<dbReference type="GO" id="GO:0035325">
    <property type="term" value="F:Toll-like receptor binding"/>
    <property type="evidence" value="ECO:0007669"/>
    <property type="project" value="TreeGrafter"/>
</dbReference>
<evidence type="ECO:0000256" key="3">
    <source>
        <dbReference type="ARBA" id="ARBA00022490"/>
    </source>
</evidence>
<dbReference type="SUPFAM" id="SSF52200">
    <property type="entry name" value="Toll/Interleukin receptor TIR domain"/>
    <property type="match status" value="1"/>
</dbReference>
<dbReference type="GO" id="GO:0005634">
    <property type="term" value="C:nucleus"/>
    <property type="evidence" value="ECO:0007669"/>
    <property type="project" value="Ensembl"/>
</dbReference>
<dbReference type="GO" id="GO:0006915">
    <property type="term" value="P:apoptotic process"/>
    <property type="evidence" value="ECO:0007669"/>
    <property type="project" value="Ensembl"/>
</dbReference>
<keyword evidence="3 7" id="KW-0963">Cytoplasm</keyword>
<dbReference type="Proteomes" id="UP000007648">
    <property type="component" value="Unassembled WGS sequence"/>
</dbReference>
<dbReference type="GO" id="GO:0038061">
    <property type="term" value="P:non-canonical NF-kappaB signal transduction"/>
    <property type="evidence" value="ECO:0007669"/>
    <property type="project" value="Ensembl"/>
</dbReference>
<dbReference type="GO" id="GO:0070976">
    <property type="term" value="F:TIR domain binding"/>
    <property type="evidence" value="ECO:0007669"/>
    <property type="project" value="Ensembl"/>
</dbReference>
<dbReference type="KEGG" id="shr:100927751"/>
<dbReference type="SMART" id="SM00005">
    <property type="entry name" value="DEATH"/>
    <property type="match status" value="1"/>
</dbReference>
<evidence type="ECO:0000256" key="5">
    <source>
        <dbReference type="ARBA" id="ARBA00022859"/>
    </source>
</evidence>
<dbReference type="InterPro" id="IPR034249">
    <property type="entry name" value="MyD88_Death"/>
</dbReference>
<dbReference type="OrthoDB" id="10037120at2759"/>
<dbReference type="GO" id="GO:0032731">
    <property type="term" value="P:positive regulation of interleukin-1 beta production"/>
    <property type="evidence" value="ECO:0007669"/>
    <property type="project" value="Ensembl"/>
</dbReference>
<dbReference type="GO" id="GO:0071260">
    <property type="term" value="P:cellular response to mechanical stimulus"/>
    <property type="evidence" value="ECO:0007669"/>
    <property type="project" value="Ensembl"/>
</dbReference>
<reference evidence="10" key="2">
    <citation type="submission" date="2025-08" db="UniProtKB">
        <authorList>
            <consortium name="Ensembl"/>
        </authorList>
    </citation>
    <scope>IDENTIFICATION</scope>
</reference>
<dbReference type="GO" id="GO:0034143">
    <property type="term" value="P:regulation of toll-like receptor 4 signaling pathway"/>
    <property type="evidence" value="ECO:0007669"/>
    <property type="project" value="Ensembl"/>
</dbReference>
<dbReference type="GO" id="GO:0051607">
    <property type="term" value="P:defense response to virus"/>
    <property type="evidence" value="ECO:0007669"/>
    <property type="project" value="Ensembl"/>
</dbReference>
<dbReference type="GO" id="GO:0050830">
    <property type="term" value="P:defense response to Gram-positive bacterium"/>
    <property type="evidence" value="ECO:0007669"/>
    <property type="project" value="TreeGrafter"/>
</dbReference>
<dbReference type="CTD" id="4615"/>
<evidence type="ECO:0000256" key="7">
    <source>
        <dbReference type="PIRNR" id="PIRNR037756"/>
    </source>
</evidence>
<dbReference type="GO" id="GO:0035591">
    <property type="term" value="F:signaling adaptor activity"/>
    <property type="evidence" value="ECO:0007669"/>
    <property type="project" value="Ensembl"/>
</dbReference>
<dbReference type="PANTHER" id="PTHR15079">
    <property type="entry name" value="MYD88"/>
    <property type="match status" value="1"/>
</dbReference>
<gene>
    <name evidence="10" type="primary">MYD88</name>
</gene>
<evidence type="ECO:0000256" key="1">
    <source>
        <dbReference type="ARBA" id="ARBA00004496"/>
    </source>
</evidence>
<dbReference type="Pfam" id="PF01582">
    <property type="entry name" value="TIR"/>
    <property type="match status" value="1"/>
</dbReference>
<dbReference type="Gene3D" id="1.10.533.10">
    <property type="entry name" value="Death Domain, Fas"/>
    <property type="match status" value="1"/>
</dbReference>
<dbReference type="GO" id="GO:0060337">
    <property type="term" value="P:type I interferon-mediated signaling pathway"/>
    <property type="evidence" value="ECO:0007669"/>
    <property type="project" value="Ensembl"/>
</dbReference>
<protein>
    <recommendedName>
        <fullName evidence="2 7">Myeloid differentiation primary response protein MyD88</fullName>
    </recommendedName>
</protein>
<evidence type="ECO:0000313" key="10">
    <source>
        <dbReference type="Ensembl" id="ENSSHAP00000044475.1"/>
    </source>
</evidence>
<sequence length="306" mass="35062">MACPSPCPSPGPSRAVTAKAASPAPDIHDVPLVALNFRVRSRLSLYLNPPTQVSAYWPALAEELGFQYLEILNLQTQPDPTRRLLDTWQTRERATVGRLLELLHKLERLDVLEDLRPSIDEDCKKYLKKKQQEEAEKPLQVPAVDSSNPQTLELMGITILDDPQGLVPELFDAFICYCPSDIQFVHEMIQRLEQTDCRLKLCVSDRDVLPGTCVWSITSELIEKRCRRMVVVISDEYLQSNECDFQTKFALSLCPGARQKRLIPVKYKPMKKEFPSILRFITLCDYTNPCTRSWFWPRLARALSQP</sequence>
<dbReference type="Ensembl" id="ENSSHAT00000042489.1">
    <property type="protein sequence ID" value="ENSSHAP00000044475.1"/>
    <property type="gene ID" value="ENSSHAG00000025824.1"/>
</dbReference>
<dbReference type="GO" id="GO:1900017">
    <property type="term" value="P:positive regulation of cytokine production involved in inflammatory response"/>
    <property type="evidence" value="ECO:0007669"/>
    <property type="project" value="Ensembl"/>
</dbReference>
<dbReference type="FunFam" id="3.40.50.10140:FF:000005">
    <property type="entry name" value="Myeloid differentiation primary response protein MyD88"/>
    <property type="match status" value="1"/>
</dbReference>
<proteinExistence type="predicted"/>
<dbReference type="CDD" id="cd08312">
    <property type="entry name" value="Death_MyD88"/>
    <property type="match status" value="1"/>
</dbReference>
<organism evidence="10 11">
    <name type="scientific">Sarcophilus harrisii</name>
    <name type="common">Tasmanian devil</name>
    <name type="synonym">Sarcophilus laniarius</name>
    <dbReference type="NCBI Taxonomy" id="9305"/>
    <lineage>
        <taxon>Eukaryota</taxon>
        <taxon>Metazoa</taxon>
        <taxon>Chordata</taxon>
        <taxon>Craniata</taxon>
        <taxon>Vertebrata</taxon>
        <taxon>Euteleostomi</taxon>
        <taxon>Mammalia</taxon>
        <taxon>Metatheria</taxon>
        <taxon>Dasyuromorphia</taxon>
        <taxon>Dasyuridae</taxon>
        <taxon>Sarcophilus</taxon>
    </lineage>
</organism>
<feature type="domain" description="TIR" evidence="9">
    <location>
        <begin position="169"/>
        <end position="303"/>
    </location>
</feature>
<dbReference type="PIRSF" id="PIRSF037756">
    <property type="entry name" value="MyD88"/>
    <property type="match status" value="1"/>
</dbReference>
<keyword evidence="5 7" id="KW-0391">Immunity</keyword>
<dbReference type="GO" id="GO:0034146">
    <property type="term" value="P:toll-like receptor 5 signaling pathway"/>
    <property type="evidence" value="ECO:0007669"/>
    <property type="project" value="Ensembl"/>
</dbReference>
<comment type="subcellular location">
    <subcellularLocation>
        <location evidence="1 7">Cytoplasm</location>
    </subcellularLocation>
</comment>
<name>A0A7N4PZT4_SARHA</name>
<dbReference type="Pfam" id="PF00531">
    <property type="entry name" value="Death"/>
    <property type="match status" value="1"/>
</dbReference>